<sequence>MISTIIFTYLCISNGTTTGESNVKNSLYSLDYNDFLDSDTFNKLLSNNRSELQELLWIKEICENGDKFKIASNFETVLIPSFKEYNEVAKINFEHELTFTFKIFNKNKNYVKKEFRKEIFGKNETVYAKLTLEKKNEINILTVKMKDLFIKDKFNKCGKLNNNDLQDSGCNNNNNFDKRIKISYSERLHDILKTLQSNILTILFDVKGNNIEHYNELHNNFLKKLRLIFLKMMKKVLKNLEIFLSKV</sequence>
<accession>T0KXL8</accession>
<gene>
    <name evidence="1" type="ORF">NAPIS_ORF02314</name>
</gene>
<dbReference type="EMBL" id="KE647330">
    <property type="protein sequence ID" value="EQB60137.1"/>
    <property type="molecule type" value="Genomic_DNA"/>
</dbReference>
<organism evidence="1 2">
    <name type="scientific">Vairimorpha apis BRL 01</name>
    <dbReference type="NCBI Taxonomy" id="1037528"/>
    <lineage>
        <taxon>Eukaryota</taxon>
        <taxon>Fungi</taxon>
        <taxon>Fungi incertae sedis</taxon>
        <taxon>Microsporidia</taxon>
        <taxon>Nosematidae</taxon>
        <taxon>Vairimorpha</taxon>
    </lineage>
</organism>
<name>T0KXL8_9MICR</name>
<dbReference type="Proteomes" id="UP000053780">
    <property type="component" value="Unassembled WGS sequence"/>
</dbReference>
<proteinExistence type="predicted"/>
<dbReference type="AlphaFoldDB" id="T0KXL8"/>
<protein>
    <submittedName>
        <fullName evidence="1">Uncharacterized protein</fullName>
    </submittedName>
</protein>
<keyword evidence="2" id="KW-1185">Reference proteome</keyword>
<evidence type="ECO:0000313" key="1">
    <source>
        <dbReference type="EMBL" id="EQB60137.1"/>
    </source>
</evidence>
<dbReference type="VEuPathDB" id="MicrosporidiaDB:NAPIS_ORF02314"/>
<evidence type="ECO:0000313" key="2">
    <source>
        <dbReference type="Proteomes" id="UP000053780"/>
    </source>
</evidence>
<reference evidence="1 2" key="1">
    <citation type="journal article" date="2013" name="BMC Genomics">
        <title>Genome sequencing and comparative genomics of honey bee microsporidia, Nosema apis reveal novel insights into host-parasite interactions.</title>
        <authorList>
            <person name="Chen Yp."/>
            <person name="Pettis J.S."/>
            <person name="Zhao Y."/>
            <person name="Liu X."/>
            <person name="Tallon L.J."/>
            <person name="Sadzewicz L.D."/>
            <person name="Li R."/>
            <person name="Zheng H."/>
            <person name="Huang S."/>
            <person name="Zhang X."/>
            <person name="Hamilton M.C."/>
            <person name="Pernal S.F."/>
            <person name="Melathopoulos A.P."/>
            <person name="Yan X."/>
            <person name="Evans J.D."/>
        </authorList>
    </citation>
    <scope>NUCLEOTIDE SEQUENCE [LARGE SCALE GENOMIC DNA]</scope>
    <source>
        <strain evidence="1 2">BRL 01</strain>
    </source>
</reference>
<dbReference type="HOGENOM" id="CLU_930960_0_0_1"/>